<dbReference type="InterPro" id="IPR001932">
    <property type="entry name" value="PPM-type_phosphatase-like_dom"/>
</dbReference>
<dbReference type="InterPro" id="IPR036457">
    <property type="entry name" value="PPM-type-like_dom_sf"/>
</dbReference>
<dbReference type="EMBL" id="JALJOR010000008">
    <property type="protein sequence ID" value="KAK9812962.1"/>
    <property type="molecule type" value="Genomic_DNA"/>
</dbReference>
<protein>
    <recommendedName>
        <fullName evidence="2">PPM-type phosphatase domain-containing protein</fullName>
    </recommendedName>
</protein>
<dbReference type="PROSITE" id="PS51746">
    <property type="entry name" value="PPM_2"/>
    <property type="match status" value="1"/>
</dbReference>
<dbReference type="CDD" id="cd00143">
    <property type="entry name" value="PP2Cc"/>
    <property type="match status" value="1"/>
</dbReference>
<accession>A0AAW1PX09</accession>
<comment type="caution">
    <text evidence="3">The sequence shown here is derived from an EMBL/GenBank/DDBJ whole genome shotgun (WGS) entry which is preliminary data.</text>
</comment>
<feature type="domain" description="PPM-type phosphatase" evidence="2">
    <location>
        <begin position="1"/>
        <end position="153"/>
    </location>
</feature>
<name>A0AAW1PX09_9CHLO</name>
<dbReference type="Proteomes" id="UP001489004">
    <property type="component" value="Unassembled WGS sequence"/>
</dbReference>
<evidence type="ECO:0000313" key="4">
    <source>
        <dbReference type="Proteomes" id="UP001489004"/>
    </source>
</evidence>
<keyword evidence="4" id="KW-1185">Reference proteome</keyword>
<sequence length="173" mass="18455">MFAGEDVTRDHKPDIPQEQSRILDSGGDVRRMVDPVDGPVGPFRVWVKGGRFPGLAMSRSAGDSIAKSVGVVAEAETRGVTCSPGDILLLASDGVWEFLSTQQALDLVTACETLEQGAAALVKESCRLWLADAESDDPADQVCDDITVVLMRIPEDPLEVVCKKTDPTPSDSA</sequence>
<evidence type="ECO:0000259" key="2">
    <source>
        <dbReference type="PROSITE" id="PS51746"/>
    </source>
</evidence>
<dbReference type="InterPro" id="IPR015655">
    <property type="entry name" value="PP2C"/>
</dbReference>
<gene>
    <name evidence="3" type="ORF">WJX72_006528</name>
</gene>
<feature type="region of interest" description="Disordered" evidence="1">
    <location>
        <begin position="1"/>
        <end position="28"/>
    </location>
</feature>
<dbReference type="AlphaFoldDB" id="A0AAW1PX09"/>
<dbReference type="Pfam" id="PF00481">
    <property type="entry name" value="PP2C"/>
    <property type="match status" value="1"/>
</dbReference>
<dbReference type="PANTHER" id="PTHR47992">
    <property type="entry name" value="PROTEIN PHOSPHATASE"/>
    <property type="match status" value="1"/>
</dbReference>
<reference evidence="3 4" key="1">
    <citation type="journal article" date="2024" name="Nat. Commun.">
        <title>Phylogenomics reveals the evolutionary origins of lichenization in chlorophyte algae.</title>
        <authorList>
            <person name="Puginier C."/>
            <person name="Libourel C."/>
            <person name="Otte J."/>
            <person name="Skaloud P."/>
            <person name="Haon M."/>
            <person name="Grisel S."/>
            <person name="Petersen M."/>
            <person name="Berrin J.G."/>
            <person name="Delaux P.M."/>
            <person name="Dal Grande F."/>
            <person name="Keller J."/>
        </authorList>
    </citation>
    <scope>NUCLEOTIDE SEQUENCE [LARGE SCALE GENOMIC DNA]</scope>
    <source>
        <strain evidence="3 4">SAG 2043</strain>
    </source>
</reference>
<organism evidence="3 4">
    <name type="scientific">[Myrmecia] bisecta</name>
    <dbReference type="NCBI Taxonomy" id="41462"/>
    <lineage>
        <taxon>Eukaryota</taxon>
        <taxon>Viridiplantae</taxon>
        <taxon>Chlorophyta</taxon>
        <taxon>core chlorophytes</taxon>
        <taxon>Trebouxiophyceae</taxon>
        <taxon>Trebouxiales</taxon>
        <taxon>Trebouxiaceae</taxon>
        <taxon>Myrmecia</taxon>
    </lineage>
</organism>
<evidence type="ECO:0000313" key="3">
    <source>
        <dbReference type="EMBL" id="KAK9812962.1"/>
    </source>
</evidence>
<proteinExistence type="predicted"/>
<feature type="compositionally biased region" description="Basic and acidic residues" evidence="1">
    <location>
        <begin position="1"/>
        <end position="15"/>
    </location>
</feature>
<evidence type="ECO:0000256" key="1">
    <source>
        <dbReference type="SAM" id="MobiDB-lite"/>
    </source>
</evidence>
<dbReference type="SUPFAM" id="SSF81606">
    <property type="entry name" value="PP2C-like"/>
    <property type="match status" value="1"/>
</dbReference>
<dbReference type="GO" id="GO:0004722">
    <property type="term" value="F:protein serine/threonine phosphatase activity"/>
    <property type="evidence" value="ECO:0007669"/>
    <property type="project" value="InterPro"/>
</dbReference>
<dbReference type="Gene3D" id="3.60.40.10">
    <property type="entry name" value="PPM-type phosphatase domain"/>
    <property type="match status" value="1"/>
</dbReference>